<feature type="transmembrane region" description="Helical" evidence="5">
    <location>
        <begin position="47"/>
        <end position="66"/>
    </location>
</feature>
<dbReference type="GO" id="GO:0032259">
    <property type="term" value="P:methylation"/>
    <property type="evidence" value="ECO:0007669"/>
    <property type="project" value="UniProtKB-KW"/>
</dbReference>
<keyword evidence="4 5" id="KW-0472">Membrane</keyword>
<evidence type="ECO:0000256" key="3">
    <source>
        <dbReference type="ARBA" id="ARBA00022989"/>
    </source>
</evidence>
<keyword evidence="6" id="KW-0489">Methyltransferase</keyword>
<dbReference type="GO" id="GO:0004671">
    <property type="term" value="F:protein C-terminal S-isoprenylcysteine carboxyl O-methyltransferase activity"/>
    <property type="evidence" value="ECO:0007669"/>
    <property type="project" value="InterPro"/>
</dbReference>
<dbReference type="EMBL" id="LN890656">
    <property type="protein sequence ID" value="CUS05873.1"/>
    <property type="molecule type" value="Genomic_DNA"/>
</dbReference>
<keyword evidence="2 5" id="KW-0812">Transmembrane</keyword>
<name>A0A161KD24_9CHLR</name>
<dbReference type="Gene3D" id="1.20.120.1630">
    <property type="match status" value="1"/>
</dbReference>
<evidence type="ECO:0000313" key="7">
    <source>
        <dbReference type="Proteomes" id="UP000215027"/>
    </source>
</evidence>
<dbReference type="Proteomes" id="UP000215027">
    <property type="component" value="Chromosome II"/>
</dbReference>
<accession>A0A161KD24</accession>
<evidence type="ECO:0000256" key="4">
    <source>
        <dbReference type="ARBA" id="ARBA00023136"/>
    </source>
</evidence>
<evidence type="ECO:0000313" key="6">
    <source>
        <dbReference type="EMBL" id="CUS05873.1"/>
    </source>
</evidence>
<comment type="subcellular location">
    <subcellularLocation>
        <location evidence="1">Membrane</location>
        <topology evidence="1">Multi-pass membrane protein</topology>
    </subcellularLocation>
</comment>
<sequence>MSHLTSQAPREGLNEDGRRRLVQVFGMVVVYALCLFIPAGSLRWWNAWAYLGLFVGATLTAGLYVIRKNPAAINERGRPSAKTKSFDKVFAALTPPLHLGSLVVAGLDYRFGWSTVPLWAQIVGFIGLLPGVLVPYWVMLVNAYAATTVRVETERGQHVITTGPYRIVRHPLYTAVVLGYVFAPLAFGSWWMAAPAALLVGLFVWRTVNEDRTLQEELPGYREYAQKTRFRLVPGIW</sequence>
<keyword evidence="6" id="KW-0808">Transferase</keyword>
<reference evidence="6" key="1">
    <citation type="submission" date="2016-01" db="EMBL/GenBank/DDBJ databases">
        <authorList>
            <person name="Mcilroy J.S."/>
            <person name="Karst M S."/>
            <person name="Albertsen M."/>
        </authorList>
    </citation>
    <scope>NUCLEOTIDE SEQUENCE</scope>
    <source>
        <strain evidence="6">Cfx-K</strain>
    </source>
</reference>
<organism evidence="6 7">
    <name type="scientific">Candidatus Promineifilum breve</name>
    <dbReference type="NCBI Taxonomy" id="1806508"/>
    <lineage>
        <taxon>Bacteria</taxon>
        <taxon>Bacillati</taxon>
        <taxon>Chloroflexota</taxon>
        <taxon>Ardenticatenia</taxon>
        <taxon>Candidatus Promineifilales</taxon>
        <taxon>Candidatus Promineifilaceae</taxon>
        <taxon>Candidatus Promineifilum</taxon>
    </lineage>
</organism>
<feature type="transmembrane region" description="Helical" evidence="5">
    <location>
        <begin position="167"/>
        <end position="183"/>
    </location>
</feature>
<dbReference type="PANTHER" id="PTHR43847:SF1">
    <property type="entry name" value="BLL3993 PROTEIN"/>
    <property type="match status" value="1"/>
</dbReference>
<keyword evidence="7" id="KW-1185">Reference proteome</keyword>
<feature type="transmembrane region" description="Helical" evidence="5">
    <location>
        <begin position="86"/>
        <end position="107"/>
    </location>
</feature>
<keyword evidence="3 5" id="KW-1133">Transmembrane helix</keyword>
<proteinExistence type="predicted"/>
<dbReference type="OrthoDB" id="5471300at2"/>
<dbReference type="GO" id="GO:0016020">
    <property type="term" value="C:membrane"/>
    <property type="evidence" value="ECO:0007669"/>
    <property type="project" value="UniProtKB-SubCell"/>
</dbReference>
<protein>
    <submittedName>
        <fullName evidence="6">Isoprenylcysteine carboxyl methyltransferase</fullName>
    </submittedName>
</protein>
<feature type="transmembrane region" description="Helical" evidence="5">
    <location>
        <begin position="119"/>
        <end position="146"/>
    </location>
</feature>
<dbReference type="KEGG" id="pbf:CFX0092_B0339"/>
<evidence type="ECO:0000256" key="5">
    <source>
        <dbReference type="SAM" id="Phobius"/>
    </source>
</evidence>
<feature type="transmembrane region" description="Helical" evidence="5">
    <location>
        <begin position="21"/>
        <end position="41"/>
    </location>
</feature>
<dbReference type="Pfam" id="PF04140">
    <property type="entry name" value="ICMT"/>
    <property type="match status" value="1"/>
</dbReference>
<evidence type="ECO:0000256" key="1">
    <source>
        <dbReference type="ARBA" id="ARBA00004141"/>
    </source>
</evidence>
<dbReference type="InterPro" id="IPR007269">
    <property type="entry name" value="ICMT_MeTrfase"/>
</dbReference>
<dbReference type="AlphaFoldDB" id="A0A161KD24"/>
<evidence type="ECO:0000256" key="2">
    <source>
        <dbReference type="ARBA" id="ARBA00022692"/>
    </source>
</evidence>
<dbReference type="PANTHER" id="PTHR43847">
    <property type="entry name" value="BLL3993 PROTEIN"/>
    <property type="match status" value="1"/>
</dbReference>
<dbReference type="RefSeq" id="WP_095045224.1">
    <property type="nucleotide sequence ID" value="NZ_LN890656.1"/>
</dbReference>
<dbReference type="InterPro" id="IPR052527">
    <property type="entry name" value="Metal_cation-efflux_comp"/>
</dbReference>
<gene>
    <name evidence="6" type="ORF">CFX0092_B0339</name>
</gene>